<feature type="compositionally biased region" description="Basic and acidic residues" evidence="1">
    <location>
        <begin position="80"/>
        <end position="92"/>
    </location>
</feature>
<gene>
    <name evidence="2" type="ORF">METZ01_LOCUS13670</name>
</gene>
<feature type="compositionally biased region" description="Basic residues" evidence="1">
    <location>
        <begin position="161"/>
        <end position="171"/>
    </location>
</feature>
<organism evidence="2">
    <name type="scientific">marine metagenome</name>
    <dbReference type="NCBI Taxonomy" id="408172"/>
    <lineage>
        <taxon>unclassified sequences</taxon>
        <taxon>metagenomes</taxon>
        <taxon>ecological metagenomes</taxon>
    </lineage>
</organism>
<feature type="region of interest" description="Disordered" evidence="1">
    <location>
        <begin position="66"/>
        <end position="171"/>
    </location>
</feature>
<feature type="compositionally biased region" description="Basic and acidic residues" evidence="1">
    <location>
        <begin position="146"/>
        <end position="160"/>
    </location>
</feature>
<sequence length="171" mass="18534">MIQGDSVTETHQGILKLRVSSLIALLFVAAAASAGCSEKMGSAFAPSAVEGVVGGGQLQFHDADTTSTATQGIASGGKKARWDALPESEKAARKARMAQRKARWDALPESEKAARKARMAQRKSRWDALSESEKATKRAARKQRKARWDALSESEKAAKRAERKTRVRIAK</sequence>
<accession>A0A381P1K4</accession>
<protein>
    <submittedName>
        <fullName evidence="2">Uncharacterized protein</fullName>
    </submittedName>
</protein>
<dbReference type="EMBL" id="UINC01000766">
    <property type="protein sequence ID" value="SUZ60816.1"/>
    <property type="molecule type" value="Genomic_DNA"/>
</dbReference>
<evidence type="ECO:0000256" key="1">
    <source>
        <dbReference type="SAM" id="MobiDB-lite"/>
    </source>
</evidence>
<dbReference type="AlphaFoldDB" id="A0A381P1K4"/>
<feature type="compositionally biased region" description="Basic and acidic residues" evidence="1">
    <location>
        <begin position="124"/>
        <end position="136"/>
    </location>
</feature>
<name>A0A381P1K4_9ZZZZ</name>
<proteinExistence type="predicted"/>
<reference evidence="2" key="1">
    <citation type="submission" date="2018-05" db="EMBL/GenBank/DDBJ databases">
        <authorList>
            <person name="Lanie J.A."/>
            <person name="Ng W.-L."/>
            <person name="Kazmierczak K.M."/>
            <person name="Andrzejewski T.M."/>
            <person name="Davidsen T.M."/>
            <person name="Wayne K.J."/>
            <person name="Tettelin H."/>
            <person name="Glass J.I."/>
            <person name="Rusch D."/>
            <person name="Podicherti R."/>
            <person name="Tsui H.-C.T."/>
            <person name="Winkler M.E."/>
        </authorList>
    </citation>
    <scope>NUCLEOTIDE SEQUENCE</scope>
</reference>
<feature type="compositionally biased region" description="Basic and acidic residues" evidence="1">
    <location>
        <begin position="102"/>
        <end position="114"/>
    </location>
</feature>
<evidence type="ECO:0000313" key="2">
    <source>
        <dbReference type="EMBL" id="SUZ60816.1"/>
    </source>
</evidence>